<dbReference type="Gene3D" id="3.10.580.10">
    <property type="entry name" value="CBS-domain"/>
    <property type="match status" value="1"/>
</dbReference>
<evidence type="ECO:0000259" key="3">
    <source>
        <dbReference type="PROSITE" id="PS51371"/>
    </source>
</evidence>
<reference evidence="4 5" key="1">
    <citation type="submission" date="2015-01" db="EMBL/GenBank/DDBJ databases">
        <title>Paenibacillus swuensis/DY6/whole genome sequencing.</title>
        <authorList>
            <person name="Kim M.K."/>
            <person name="Srinivasan S."/>
            <person name="Lee J.-J."/>
        </authorList>
    </citation>
    <scope>NUCLEOTIDE SEQUENCE [LARGE SCALE GENOMIC DNA]</scope>
    <source>
        <strain evidence="4 5">DY6</strain>
    </source>
</reference>
<accession>A0A172TN98</accession>
<dbReference type="InterPro" id="IPR036388">
    <property type="entry name" value="WH-like_DNA-bd_sf"/>
</dbReference>
<dbReference type="SUPFAM" id="SSF54631">
    <property type="entry name" value="CBS-domain pair"/>
    <property type="match status" value="1"/>
</dbReference>
<dbReference type="SMART" id="SM00116">
    <property type="entry name" value="CBS"/>
    <property type="match status" value="2"/>
</dbReference>
<gene>
    <name evidence="4" type="ORF">SY83_21635</name>
</gene>
<dbReference type="RefSeq" id="WP_068610320.1">
    <property type="nucleotide sequence ID" value="NZ_CP011388.1"/>
</dbReference>
<evidence type="ECO:0000256" key="1">
    <source>
        <dbReference type="ARBA" id="ARBA00023122"/>
    </source>
</evidence>
<feature type="domain" description="CBS" evidence="3">
    <location>
        <begin position="204"/>
        <end position="261"/>
    </location>
</feature>
<feature type="domain" description="CBS" evidence="3">
    <location>
        <begin position="263"/>
        <end position="319"/>
    </location>
</feature>
<dbReference type="SUPFAM" id="SSF54637">
    <property type="entry name" value="Thioesterase/thiol ester dehydrase-isomerase"/>
    <property type="match status" value="1"/>
</dbReference>
<protein>
    <recommendedName>
        <fullName evidence="3">CBS domain-containing protein</fullName>
    </recommendedName>
</protein>
<keyword evidence="5" id="KW-1185">Reference proteome</keyword>
<name>A0A172TN98_9BACL</name>
<evidence type="ECO:0000313" key="4">
    <source>
        <dbReference type="EMBL" id="ANE48452.1"/>
    </source>
</evidence>
<dbReference type="CDD" id="cd03440">
    <property type="entry name" value="hot_dog"/>
    <property type="match status" value="1"/>
</dbReference>
<dbReference type="Gene3D" id="1.10.10.10">
    <property type="entry name" value="Winged helix-like DNA-binding domain superfamily/Winged helix DNA-binding domain"/>
    <property type="match status" value="1"/>
</dbReference>
<dbReference type="PANTHER" id="PTHR43080">
    <property type="entry name" value="CBS DOMAIN-CONTAINING PROTEIN CBSX3, MITOCHONDRIAL"/>
    <property type="match status" value="1"/>
</dbReference>
<dbReference type="KEGG" id="pswu:SY83_21635"/>
<dbReference type="InterPro" id="IPR029069">
    <property type="entry name" value="HotDog_dom_sf"/>
</dbReference>
<dbReference type="InterPro" id="IPR046342">
    <property type="entry name" value="CBS_dom_sf"/>
</dbReference>
<dbReference type="PROSITE" id="PS51371">
    <property type="entry name" value="CBS"/>
    <property type="match status" value="2"/>
</dbReference>
<dbReference type="EMBL" id="CP011388">
    <property type="protein sequence ID" value="ANE48452.1"/>
    <property type="molecule type" value="Genomic_DNA"/>
</dbReference>
<dbReference type="InterPro" id="IPR028979">
    <property type="entry name" value="Ser_kin/Pase_Hpr-like_N_sf"/>
</dbReference>
<dbReference type="CDD" id="cd04596">
    <property type="entry name" value="CBS_pair_DRTGG_assoc"/>
    <property type="match status" value="1"/>
</dbReference>
<dbReference type="InterPro" id="IPR006683">
    <property type="entry name" value="Thioestr_dom"/>
</dbReference>
<dbReference type="Gene3D" id="3.40.1390.20">
    <property type="entry name" value="HprK N-terminal domain-like"/>
    <property type="match status" value="1"/>
</dbReference>
<dbReference type="Proteomes" id="UP000076927">
    <property type="component" value="Chromosome"/>
</dbReference>
<dbReference type="PATRIC" id="fig|1178515.4.peg.4385"/>
<proteinExistence type="predicted"/>
<dbReference type="Pfam" id="PF07085">
    <property type="entry name" value="DRTGG"/>
    <property type="match status" value="1"/>
</dbReference>
<organism evidence="4 5">
    <name type="scientific">Paenibacillus swuensis</name>
    <dbReference type="NCBI Taxonomy" id="1178515"/>
    <lineage>
        <taxon>Bacteria</taxon>
        <taxon>Bacillati</taxon>
        <taxon>Bacillota</taxon>
        <taxon>Bacilli</taxon>
        <taxon>Bacillales</taxon>
        <taxon>Paenibacillaceae</taxon>
        <taxon>Paenibacillus</taxon>
    </lineage>
</organism>
<dbReference type="InterPro" id="IPR000644">
    <property type="entry name" value="CBS_dom"/>
</dbReference>
<dbReference type="AlphaFoldDB" id="A0A172TN98"/>
<dbReference type="STRING" id="1178515.SY83_21635"/>
<dbReference type="SUPFAM" id="SSF46785">
    <property type="entry name" value="Winged helix' DNA-binding domain"/>
    <property type="match status" value="1"/>
</dbReference>
<keyword evidence="1 2" id="KW-0129">CBS domain</keyword>
<dbReference type="OrthoDB" id="1790451at2"/>
<dbReference type="InterPro" id="IPR036390">
    <property type="entry name" value="WH_DNA-bd_sf"/>
</dbReference>
<evidence type="ECO:0000256" key="2">
    <source>
        <dbReference type="PROSITE-ProRule" id="PRU00703"/>
    </source>
</evidence>
<dbReference type="Pfam" id="PF00571">
    <property type="entry name" value="CBS"/>
    <property type="match status" value="2"/>
</dbReference>
<dbReference type="PANTHER" id="PTHR43080:SF2">
    <property type="entry name" value="CBS DOMAIN-CONTAINING PROTEIN"/>
    <property type="match status" value="1"/>
</dbReference>
<dbReference type="SUPFAM" id="SSF75138">
    <property type="entry name" value="HprK N-terminal domain-like"/>
    <property type="match status" value="1"/>
</dbReference>
<sequence>MDGLTNGTQTKHEQLMKYIENLKVGTKISVRTMAKDMQVSEGTAYRALKEAEATGLLSTKERIGTVRIEKKQRNNIDKLTFAEVANIVDGSILGGAQGLDKTLGKFVIGAMELDAMMRYIDAGSLLIIGNRQKAHSVALEQGAAVLITGGFDTSREVKELADELCLPIISSSYDTYTVASMINRAIDDRLIKKKIMLIEDIVSLRSKVIAAKSYNTVEELRRMVDETTHSRFPVVDEWNRVIGVVTSKDVVGESPDQSIDKLMTRNPATLSLDTSVASAAHLMVWEGIELIPIVDTSRKLLGVISRKDVLKAMQYAQKQPQIGETFQDLIWTGFDERREEDGTLTFTGIITPQMTNHLGTVSEGVLTTLMTKAAYRVIRDHRKHDAVLENMTSYFLRPLQIDAEIEIRPKLFEMSRKFGKLDIEIYHAGGLVAKSLITAQTLDHD</sequence>
<dbReference type="InterPro" id="IPR010766">
    <property type="entry name" value="DRTGG"/>
</dbReference>
<dbReference type="InterPro" id="IPR051257">
    <property type="entry name" value="Diverse_CBS-Domain"/>
</dbReference>
<evidence type="ECO:0000313" key="5">
    <source>
        <dbReference type="Proteomes" id="UP000076927"/>
    </source>
</evidence>
<dbReference type="Pfam" id="PF03061">
    <property type="entry name" value="4HBT"/>
    <property type="match status" value="1"/>
</dbReference>
<dbReference type="Gene3D" id="3.10.129.10">
    <property type="entry name" value="Hotdog Thioesterase"/>
    <property type="match status" value="1"/>
</dbReference>